<dbReference type="InterPro" id="IPR009003">
    <property type="entry name" value="Peptidase_S1_PA"/>
</dbReference>
<evidence type="ECO:0000259" key="3">
    <source>
        <dbReference type="PROSITE" id="PS50240"/>
    </source>
</evidence>
<keyword evidence="2" id="KW-0732">Signal</keyword>
<dbReference type="OMA" id="KWRCGAS"/>
<reference evidence="4" key="1">
    <citation type="submission" date="2025-08" db="UniProtKB">
        <authorList>
            <consortium name="Ensembl"/>
        </authorList>
    </citation>
    <scope>IDENTIFICATION</scope>
</reference>
<feature type="signal peptide" evidence="2">
    <location>
        <begin position="1"/>
        <end position="21"/>
    </location>
</feature>
<reference evidence="4" key="2">
    <citation type="submission" date="2025-09" db="UniProtKB">
        <authorList>
            <consortium name="Ensembl"/>
        </authorList>
    </citation>
    <scope>IDENTIFICATION</scope>
</reference>
<evidence type="ECO:0000256" key="1">
    <source>
        <dbReference type="ARBA" id="ARBA00023157"/>
    </source>
</evidence>
<dbReference type="eggNOG" id="KOG3627">
    <property type="taxonomic scope" value="Eukaryota"/>
</dbReference>
<dbReference type="Gene3D" id="2.40.10.10">
    <property type="entry name" value="Trypsin-like serine proteases"/>
    <property type="match status" value="2"/>
</dbReference>
<dbReference type="Pfam" id="PF00089">
    <property type="entry name" value="Trypsin"/>
    <property type="match status" value="1"/>
</dbReference>
<dbReference type="STRING" id="8128.ENSONIP00000016619"/>
<dbReference type="PRINTS" id="PR00722">
    <property type="entry name" value="CHYMOTRYPSIN"/>
</dbReference>
<dbReference type="AlphaFoldDB" id="I3KJT2"/>
<accession>I3KJT2</accession>
<dbReference type="SMART" id="SM00020">
    <property type="entry name" value="Tryp_SPc"/>
    <property type="match status" value="1"/>
</dbReference>
<proteinExistence type="predicted"/>
<evidence type="ECO:0000313" key="4">
    <source>
        <dbReference type="Ensembl" id="ENSONIP00000021377.2"/>
    </source>
</evidence>
<dbReference type="PANTHER" id="PTHR24271">
    <property type="entry name" value="KALLIKREIN-RELATED"/>
    <property type="match status" value="1"/>
</dbReference>
<dbReference type="Proteomes" id="UP000005207">
    <property type="component" value="Unplaced"/>
</dbReference>
<dbReference type="SUPFAM" id="SSF50494">
    <property type="entry name" value="Trypsin-like serine proteases"/>
    <property type="match status" value="1"/>
</dbReference>
<dbReference type="InParanoid" id="I3KJT2"/>
<dbReference type="InterPro" id="IPR001314">
    <property type="entry name" value="Peptidase_S1A"/>
</dbReference>
<dbReference type="Ensembl" id="ENSONIT00000021396.2">
    <property type="protein sequence ID" value="ENSONIP00000021377.2"/>
    <property type="gene ID" value="ENSONIG00000016950.2"/>
</dbReference>
<dbReference type="InterPro" id="IPR018114">
    <property type="entry name" value="TRYPSIN_HIS"/>
</dbReference>
<dbReference type="GeneTree" id="ENSGT00390000009571"/>
<name>I3KJT2_ORENI</name>
<dbReference type="PROSITE" id="PS50240">
    <property type="entry name" value="TRYPSIN_DOM"/>
    <property type="match status" value="1"/>
</dbReference>
<dbReference type="PROSITE" id="PS00134">
    <property type="entry name" value="TRYPSIN_HIS"/>
    <property type="match status" value="1"/>
</dbReference>
<keyword evidence="1" id="KW-1015">Disulfide bond</keyword>
<dbReference type="GO" id="GO:0030141">
    <property type="term" value="C:secretory granule"/>
    <property type="evidence" value="ECO:0007669"/>
    <property type="project" value="TreeGrafter"/>
</dbReference>
<organism evidence="4 5">
    <name type="scientific">Oreochromis niloticus</name>
    <name type="common">Nile tilapia</name>
    <name type="synonym">Tilapia nilotica</name>
    <dbReference type="NCBI Taxonomy" id="8128"/>
    <lineage>
        <taxon>Eukaryota</taxon>
        <taxon>Metazoa</taxon>
        <taxon>Chordata</taxon>
        <taxon>Craniata</taxon>
        <taxon>Vertebrata</taxon>
        <taxon>Euteleostomi</taxon>
        <taxon>Actinopterygii</taxon>
        <taxon>Neopterygii</taxon>
        <taxon>Teleostei</taxon>
        <taxon>Neoteleostei</taxon>
        <taxon>Acanthomorphata</taxon>
        <taxon>Ovalentaria</taxon>
        <taxon>Cichlomorphae</taxon>
        <taxon>Cichliformes</taxon>
        <taxon>Cichlidae</taxon>
        <taxon>African cichlids</taxon>
        <taxon>Pseudocrenilabrinae</taxon>
        <taxon>Oreochromini</taxon>
        <taxon>Oreochromis</taxon>
    </lineage>
</organism>
<dbReference type="GO" id="GO:0006508">
    <property type="term" value="P:proteolysis"/>
    <property type="evidence" value="ECO:0007669"/>
    <property type="project" value="InterPro"/>
</dbReference>
<feature type="domain" description="Peptidase S1" evidence="3">
    <location>
        <begin position="18"/>
        <end position="247"/>
    </location>
</feature>
<dbReference type="InterPro" id="IPR043504">
    <property type="entry name" value="Peptidase_S1_PA_chymotrypsin"/>
</dbReference>
<dbReference type="GO" id="GO:0004252">
    <property type="term" value="F:serine-type endopeptidase activity"/>
    <property type="evidence" value="ECO:0007669"/>
    <property type="project" value="InterPro"/>
</dbReference>
<dbReference type="PANTHER" id="PTHR24271:SF47">
    <property type="entry name" value="KALLIKREIN-1"/>
    <property type="match status" value="1"/>
</dbReference>
<protein>
    <recommendedName>
        <fullName evidence="3">Peptidase S1 domain-containing protein</fullName>
    </recommendedName>
</protein>
<dbReference type="InterPro" id="IPR001254">
    <property type="entry name" value="Trypsin_dom"/>
</dbReference>
<evidence type="ECO:0000313" key="5">
    <source>
        <dbReference type="Proteomes" id="UP000005207"/>
    </source>
</evidence>
<evidence type="ECO:0000256" key="2">
    <source>
        <dbReference type="SAM" id="SignalP"/>
    </source>
</evidence>
<dbReference type="HOGENOM" id="CLU_006842_7_0_1"/>
<sequence length="252" mass="28459">ELLHSFLLLLFLNLYIPLLSGFTVCTEVDLHKRIFHDHSCEKNDSLYYVQIIQTNRTHYSHLCGGSLIHREWVLTAAHCWINETGWNMSAYVGIHPGPGREVTITDHKIFENQTEKHDIMLLKINPPENKIKPCLISLYETRSSFCFLKFFSLVPGKPPHLQCAKMHVVKCGLNLTPCNSTLLWPNGNTMCYKEPRVDTCPGDSGGGVIYNNTIYGVHVGGKQCACKGPATSLKVCSYIHWIMPFITPNNGK</sequence>
<feature type="chain" id="PRO_5025596109" description="Peptidase S1 domain-containing protein" evidence="2">
    <location>
        <begin position="22"/>
        <end position="252"/>
    </location>
</feature>
<keyword evidence="5" id="KW-1185">Reference proteome</keyword>